<feature type="transmembrane region" description="Helical" evidence="1">
    <location>
        <begin position="38"/>
        <end position="60"/>
    </location>
</feature>
<protein>
    <submittedName>
        <fullName evidence="2">Uncharacterized protein</fullName>
    </submittedName>
</protein>
<sequence>MFTFIILIFFAGFLCLMNTSKRISWPEKHPYLLRMSTQLGACRLVTGILFALATLLSILLLGIGSGIFSAIVMLMAVGCVCVLFFPFRYISRIGIASLFFISLLFELLF</sequence>
<dbReference type="EMBL" id="SNZV01000001">
    <property type="protein sequence ID" value="TDS17619.1"/>
    <property type="molecule type" value="Genomic_DNA"/>
</dbReference>
<evidence type="ECO:0000313" key="3">
    <source>
        <dbReference type="Proteomes" id="UP000294752"/>
    </source>
</evidence>
<feature type="transmembrane region" description="Helical" evidence="1">
    <location>
        <begin position="67"/>
        <end position="85"/>
    </location>
</feature>
<proteinExistence type="predicted"/>
<keyword evidence="1" id="KW-1133">Transmembrane helix</keyword>
<name>A0A4R7D8N2_9SPHI</name>
<accession>A0A4R7D8N2</accession>
<comment type="caution">
    <text evidence="2">The sequence shown here is derived from an EMBL/GenBank/DDBJ whole genome shotgun (WGS) entry which is preliminary data.</text>
</comment>
<keyword evidence="1" id="KW-0472">Membrane</keyword>
<keyword evidence="3" id="KW-1185">Reference proteome</keyword>
<gene>
    <name evidence="2" type="ORF">B0I21_101490</name>
</gene>
<dbReference type="Proteomes" id="UP000294752">
    <property type="component" value="Unassembled WGS sequence"/>
</dbReference>
<keyword evidence="1" id="KW-0812">Transmembrane</keyword>
<evidence type="ECO:0000313" key="2">
    <source>
        <dbReference type="EMBL" id="TDS17619.1"/>
    </source>
</evidence>
<evidence type="ECO:0000256" key="1">
    <source>
        <dbReference type="SAM" id="Phobius"/>
    </source>
</evidence>
<dbReference type="RefSeq" id="WP_133638715.1">
    <property type="nucleotide sequence ID" value="NZ_SNZV01000001.1"/>
</dbReference>
<dbReference type="OrthoDB" id="711246at2"/>
<feature type="transmembrane region" description="Helical" evidence="1">
    <location>
        <begin position="91"/>
        <end position="108"/>
    </location>
</feature>
<organism evidence="2 3">
    <name type="scientific">Sphingobacterium paludis</name>
    <dbReference type="NCBI Taxonomy" id="1476465"/>
    <lineage>
        <taxon>Bacteria</taxon>
        <taxon>Pseudomonadati</taxon>
        <taxon>Bacteroidota</taxon>
        <taxon>Sphingobacteriia</taxon>
        <taxon>Sphingobacteriales</taxon>
        <taxon>Sphingobacteriaceae</taxon>
        <taxon>Sphingobacterium</taxon>
    </lineage>
</organism>
<reference evidence="2 3" key="1">
    <citation type="submission" date="2019-03" db="EMBL/GenBank/DDBJ databases">
        <title>Genomic Encyclopedia of Type Strains, Phase III (KMG-III): the genomes of soil and plant-associated and newly described type strains.</title>
        <authorList>
            <person name="Whitman W."/>
        </authorList>
    </citation>
    <scope>NUCLEOTIDE SEQUENCE [LARGE SCALE GENOMIC DNA]</scope>
    <source>
        <strain evidence="2 3">CGMCC 1.12801</strain>
    </source>
</reference>
<dbReference type="AlphaFoldDB" id="A0A4R7D8N2"/>